<dbReference type="EMBL" id="SMTF01000007">
    <property type="protein sequence ID" value="TDK23711.1"/>
    <property type="molecule type" value="Genomic_DNA"/>
</dbReference>
<comment type="caution">
    <text evidence="3">The sequence shown here is derived from an EMBL/GenBank/DDBJ whole genome shotgun (WGS) entry which is preliminary data.</text>
</comment>
<dbReference type="SUPFAM" id="SSF55961">
    <property type="entry name" value="Bet v1-like"/>
    <property type="match status" value="1"/>
</dbReference>
<dbReference type="RefSeq" id="WP_133321998.1">
    <property type="nucleotide sequence ID" value="NZ_SMTF01000007.1"/>
</dbReference>
<sequence length="179" mass="20290">MSPDSGVAAHGVLIEPTTLRIQRVLPGTVERVWAYLTDGELRRKWLAAGDMVLQAGAPFELVWRNDELSAQPSQRPQGFSDEHRMKSRIVAVDPPRHLVFAWGEQGTGEVAFDLEQQGDKVLLTIVHRRVPDRDALLKVSAGWHTHLDTLEAVLSGEYAGPFWPRWLQLRDEYDARHPR</sequence>
<feature type="domain" description="Activator of Hsp90 ATPase homologue 1/2-like C-terminal" evidence="2">
    <location>
        <begin position="28"/>
        <end position="154"/>
    </location>
</feature>
<dbReference type="Proteomes" id="UP000294796">
    <property type="component" value="Unassembled WGS sequence"/>
</dbReference>
<dbReference type="InterPro" id="IPR013538">
    <property type="entry name" value="ASHA1/2-like_C"/>
</dbReference>
<organism evidence="3 4">
    <name type="scientific">Luteimonas aestuarii</name>
    <dbReference type="NCBI Taxonomy" id="453837"/>
    <lineage>
        <taxon>Bacteria</taxon>
        <taxon>Pseudomonadati</taxon>
        <taxon>Pseudomonadota</taxon>
        <taxon>Gammaproteobacteria</taxon>
        <taxon>Lysobacterales</taxon>
        <taxon>Lysobacteraceae</taxon>
        <taxon>Luteimonas</taxon>
    </lineage>
</organism>
<comment type="similarity">
    <text evidence="1">Belongs to the AHA1 family.</text>
</comment>
<dbReference type="AlphaFoldDB" id="A0A4R5TM50"/>
<keyword evidence="4" id="KW-1185">Reference proteome</keyword>
<dbReference type="Gene3D" id="3.30.530.20">
    <property type="match status" value="1"/>
</dbReference>
<proteinExistence type="inferred from homology"/>
<dbReference type="Pfam" id="PF08327">
    <property type="entry name" value="AHSA1"/>
    <property type="match status" value="1"/>
</dbReference>
<evidence type="ECO:0000259" key="2">
    <source>
        <dbReference type="Pfam" id="PF08327"/>
    </source>
</evidence>
<name>A0A4R5TM50_9GAMM</name>
<evidence type="ECO:0000256" key="1">
    <source>
        <dbReference type="ARBA" id="ARBA00006817"/>
    </source>
</evidence>
<evidence type="ECO:0000313" key="4">
    <source>
        <dbReference type="Proteomes" id="UP000294796"/>
    </source>
</evidence>
<reference evidence="3 4" key="1">
    <citation type="submission" date="2019-03" db="EMBL/GenBank/DDBJ databases">
        <title>Luteimonas zhaokaii sp.nov., isolated from the rectal contents of Plateau pika in Yushu, Qinghai Province, China.</title>
        <authorList>
            <person name="Zhang G."/>
        </authorList>
    </citation>
    <scope>NUCLEOTIDE SEQUENCE [LARGE SCALE GENOMIC DNA]</scope>
    <source>
        <strain evidence="3 4">B9</strain>
    </source>
</reference>
<dbReference type="CDD" id="cd08899">
    <property type="entry name" value="SRPBCC_CalC_Aha1-like_6"/>
    <property type="match status" value="1"/>
</dbReference>
<evidence type="ECO:0000313" key="3">
    <source>
        <dbReference type="EMBL" id="TDK23711.1"/>
    </source>
</evidence>
<gene>
    <name evidence="3" type="ORF">E2F46_10230</name>
</gene>
<dbReference type="InterPro" id="IPR023393">
    <property type="entry name" value="START-like_dom_sf"/>
</dbReference>
<dbReference type="OrthoDB" id="9800600at2"/>
<accession>A0A4R5TM50</accession>
<protein>
    <submittedName>
        <fullName evidence="3">SRPBCC family protein</fullName>
    </submittedName>
</protein>